<dbReference type="RefSeq" id="WP_382402544.1">
    <property type="nucleotide sequence ID" value="NZ_JBHTNH010000053.1"/>
</dbReference>
<dbReference type="InterPro" id="IPR001647">
    <property type="entry name" value="HTH_TetR"/>
</dbReference>
<accession>A0ABW3ZZ59</accession>
<dbReference type="InterPro" id="IPR050624">
    <property type="entry name" value="HTH-type_Tx_Regulator"/>
</dbReference>
<comment type="caution">
    <text evidence="5">The sequence shown here is derived from an EMBL/GenBank/DDBJ whole genome shotgun (WGS) entry which is preliminary data.</text>
</comment>
<dbReference type="InterPro" id="IPR023772">
    <property type="entry name" value="DNA-bd_HTH_TetR-type_CS"/>
</dbReference>
<dbReference type="Pfam" id="PF00440">
    <property type="entry name" value="TetR_N"/>
    <property type="match status" value="1"/>
</dbReference>
<feature type="domain" description="HTH tetR-type" evidence="4">
    <location>
        <begin position="27"/>
        <end position="87"/>
    </location>
</feature>
<dbReference type="InterPro" id="IPR009057">
    <property type="entry name" value="Homeodomain-like_sf"/>
</dbReference>
<dbReference type="Gene3D" id="1.10.357.10">
    <property type="entry name" value="Tetracycline Repressor, domain 2"/>
    <property type="match status" value="1"/>
</dbReference>
<sequence>MYSAVTGSSTMDLGDACPERKLGGYLNPKKLKLIEAGMKLFAEKGYHTTSIEAIAAEAGVSKGAFYLHFHSKKDFIMTAFHYYHQEISARIKHVQQQGLAPRDSLAQQIGVVTKYIYKYKDFLTMHLRENIAIGQSTDAFIQQMQLEHFNWLRYNVKKIYGNSMEAYYPDMIIQLEGLMNGYFKWIIIDGIEIDWNHLGAYLVRRMDDMVDGMLKREEAPLVTQGHIPDWYQGDADVSAILMAMQTKISTLDLPDDKADQLHEVITMLLHETGKDEPPKPMIQGLLVHFQRIPDFVSECQEMARLLHIDLLD</sequence>
<evidence type="ECO:0000256" key="3">
    <source>
        <dbReference type="PROSITE-ProRule" id="PRU00335"/>
    </source>
</evidence>
<keyword evidence="1" id="KW-0678">Repressor</keyword>
<dbReference type="EMBL" id="JBHTNH010000053">
    <property type="protein sequence ID" value="MFD1363290.1"/>
    <property type="molecule type" value="Genomic_DNA"/>
</dbReference>
<feature type="DNA-binding region" description="H-T-H motif" evidence="3">
    <location>
        <begin position="50"/>
        <end position="69"/>
    </location>
</feature>
<keyword evidence="2 3" id="KW-0238">DNA-binding</keyword>
<gene>
    <name evidence="5" type="ORF">ACFQ4A_16895</name>
</gene>
<evidence type="ECO:0000256" key="1">
    <source>
        <dbReference type="ARBA" id="ARBA00022491"/>
    </source>
</evidence>
<dbReference type="Proteomes" id="UP001597178">
    <property type="component" value="Unassembled WGS sequence"/>
</dbReference>
<evidence type="ECO:0000313" key="5">
    <source>
        <dbReference type="EMBL" id="MFD1363290.1"/>
    </source>
</evidence>
<keyword evidence="6" id="KW-1185">Reference proteome</keyword>
<dbReference type="PANTHER" id="PTHR43479:SF22">
    <property type="entry name" value="TRANSCRIPTIONAL REGULATOR, TETR FAMILY"/>
    <property type="match status" value="1"/>
</dbReference>
<reference evidence="6" key="1">
    <citation type="journal article" date="2019" name="Int. J. Syst. Evol. Microbiol.">
        <title>The Global Catalogue of Microorganisms (GCM) 10K type strain sequencing project: providing services to taxonomists for standard genome sequencing and annotation.</title>
        <authorList>
            <consortium name="The Broad Institute Genomics Platform"/>
            <consortium name="The Broad Institute Genome Sequencing Center for Infectious Disease"/>
            <person name="Wu L."/>
            <person name="Ma J."/>
        </authorList>
    </citation>
    <scope>NUCLEOTIDE SEQUENCE [LARGE SCALE GENOMIC DNA]</scope>
    <source>
        <strain evidence="6">CCUG 54822</strain>
    </source>
</reference>
<dbReference type="PROSITE" id="PS01081">
    <property type="entry name" value="HTH_TETR_1"/>
    <property type="match status" value="1"/>
</dbReference>
<name>A0ABW3ZZ59_9BACI</name>
<proteinExistence type="predicted"/>
<dbReference type="SUPFAM" id="SSF46689">
    <property type="entry name" value="Homeodomain-like"/>
    <property type="match status" value="1"/>
</dbReference>
<evidence type="ECO:0000256" key="2">
    <source>
        <dbReference type="ARBA" id="ARBA00023125"/>
    </source>
</evidence>
<evidence type="ECO:0000259" key="4">
    <source>
        <dbReference type="PROSITE" id="PS50977"/>
    </source>
</evidence>
<organism evidence="5 6">
    <name type="scientific">Lentibacillus salinarum</name>
    <dbReference type="NCBI Taxonomy" id="446820"/>
    <lineage>
        <taxon>Bacteria</taxon>
        <taxon>Bacillati</taxon>
        <taxon>Bacillota</taxon>
        <taxon>Bacilli</taxon>
        <taxon>Bacillales</taxon>
        <taxon>Bacillaceae</taxon>
        <taxon>Lentibacillus</taxon>
    </lineage>
</organism>
<dbReference type="PANTHER" id="PTHR43479">
    <property type="entry name" value="ACREF/ENVCD OPERON REPRESSOR-RELATED"/>
    <property type="match status" value="1"/>
</dbReference>
<dbReference type="PRINTS" id="PR00455">
    <property type="entry name" value="HTHTETR"/>
</dbReference>
<evidence type="ECO:0000313" key="6">
    <source>
        <dbReference type="Proteomes" id="UP001597178"/>
    </source>
</evidence>
<protein>
    <submittedName>
        <fullName evidence="5">TetR/AcrR family transcriptional regulator</fullName>
    </submittedName>
</protein>
<dbReference type="PROSITE" id="PS50977">
    <property type="entry name" value="HTH_TETR_2"/>
    <property type="match status" value="1"/>
</dbReference>